<dbReference type="InterPro" id="IPR027417">
    <property type="entry name" value="P-loop_NTPase"/>
</dbReference>
<keyword evidence="2" id="KW-0131">Cell cycle</keyword>
<evidence type="ECO:0000313" key="3">
    <source>
        <dbReference type="Proteomes" id="UP000252355"/>
    </source>
</evidence>
<keyword evidence="2" id="KW-0132">Cell division</keyword>
<dbReference type="EMBL" id="QOQW01000055">
    <property type="protein sequence ID" value="RCK72914.1"/>
    <property type="molecule type" value="Genomic_DNA"/>
</dbReference>
<organism evidence="2 3">
    <name type="scientific">Candidatus Ozemobacter sibiricus</name>
    <dbReference type="NCBI Taxonomy" id="2268124"/>
    <lineage>
        <taxon>Bacteria</taxon>
        <taxon>Candidatus Ozemobacteria</taxon>
        <taxon>Candidatus Ozemobacterales</taxon>
        <taxon>Candidatus Ozemobacteraceae</taxon>
        <taxon>Candidatus Ozemobacter</taxon>
    </lineage>
</organism>
<name>A0A367Z486_9BACT</name>
<dbReference type="Proteomes" id="UP000252355">
    <property type="component" value="Unassembled WGS sequence"/>
</dbReference>
<sequence length="551" mass="62191">MSSGVSGLRGDPWLPEEQMGWRSSAKGRFFNTTGPCNPVEHYMLSPKQRLVGAMLDKYLTHNLYWVLHAPRQTGKSTFLLSWVREINASRAAVACYVSVERCQGFPDPEVTNRAICEAMVESAQLTFVPEAVPTIPDVGAASLVSAMLSGWARQVAPWPLVVLFDEVDVLQDQPMVSFLRQLRSGFAQRGPGRFPTCVALVGMRDLRDYLIKAKDGVPVNPGSPFNIKQASTSLSNFSREDVHALIGQHVAEKGQPFEAAAIDLIYDLTRGQPWLVNAMAQKCVWNLVPEETKAPVTVEHVRQAKELLIQERAVHLDSLAERLKDPRVRRVVQTVLTGKTDTSLGRNDRDVELCLDLGLIEWRNGLAIANPIYQEVIPRVLSQNFQDNLYFEEDFPWRRPDGSLDLAGLLREFQRFWRRNGDEWERGFDYPEAYPHLLLMAFLQRVVNGRGRIEREYAAGRGRVDLAVEWQGRWSVIEIKLVHPADGREGTIEEGLRQTARYRDAVGASEAYLVVFDRRPEARSRPWEERLTWEERPAPTGQGGPITVVGA</sequence>
<comment type="caution">
    <text evidence="2">The sequence shown here is derived from an EMBL/GenBank/DDBJ whole genome shotgun (WGS) entry which is preliminary data.</text>
</comment>
<accession>A0A367Z486</accession>
<evidence type="ECO:0000313" key="2">
    <source>
        <dbReference type="EMBL" id="RCK72914.1"/>
    </source>
</evidence>
<feature type="region of interest" description="Disordered" evidence="1">
    <location>
        <begin position="527"/>
        <end position="551"/>
    </location>
</feature>
<dbReference type="SUPFAM" id="SSF52540">
    <property type="entry name" value="P-loop containing nucleoside triphosphate hydrolases"/>
    <property type="match status" value="1"/>
</dbReference>
<protein>
    <submittedName>
        <fullName evidence="2">Cell division protein FtsI [Peptidoglycan synthetase]</fullName>
    </submittedName>
</protein>
<gene>
    <name evidence="2" type="ORF">OZSIB_3298</name>
</gene>
<reference evidence="2 3" key="1">
    <citation type="submission" date="2018-05" db="EMBL/GenBank/DDBJ databases">
        <title>A metagenomic window into the 2 km-deep terrestrial subsurface aquifer revealed taxonomically and functionally diverse microbial community comprising novel uncultured bacterial lineages.</title>
        <authorList>
            <person name="Kadnikov V.V."/>
            <person name="Mardanov A.V."/>
            <person name="Beletsky A.V."/>
            <person name="Banks D."/>
            <person name="Pimenov N.V."/>
            <person name="Frank Y.A."/>
            <person name="Karnachuk O.V."/>
            <person name="Ravin N.V."/>
        </authorList>
    </citation>
    <scope>NUCLEOTIDE SEQUENCE [LARGE SCALE GENOMIC DNA]</scope>
    <source>
        <strain evidence="2">BY5</strain>
    </source>
</reference>
<proteinExistence type="predicted"/>
<dbReference type="GO" id="GO:0051301">
    <property type="term" value="P:cell division"/>
    <property type="evidence" value="ECO:0007669"/>
    <property type="project" value="UniProtKB-KW"/>
</dbReference>
<evidence type="ECO:0000256" key="1">
    <source>
        <dbReference type="SAM" id="MobiDB-lite"/>
    </source>
</evidence>
<dbReference type="AlphaFoldDB" id="A0A367Z486"/>
<feature type="compositionally biased region" description="Basic and acidic residues" evidence="1">
    <location>
        <begin position="527"/>
        <end position="537"/>
    </location>
</feature>